<dbReference type="AlphaFoldDB" id="A0A3T0D4G4"/>
<dbReference type="SMART" id="SM01324">
    <property type="entry name" value="YARHG"/>
    <property type="match status" value="1"/>
</dbReference>
<organism evidence="2 3">
    <name type="scientific">Caldicellulosiruptor changbaiensis</name>
    <dbReference type="NCBI Taxonomy" id="1222016"/>
    <lineage>
        <taxon>Bacteria</taxon>
        <taxon>Bacillati</taxon>
        <taxon>Bacillota</taxon>
        <taxon>Bacillota incertae sedis</taxon>
        <taxon>Caldicellulosiruptorales</taxon>
        <taxon>Caldicellulosiruptoraceae</taxon>
        <taxon>Caldicellulosiruptor</taxon>
    </lineage>
</organism>
<sequence length="217" mass="26054">MFKLRLFIFTLLFLVLIFTCPIKTVANDDFVFPQSHIKKLTSEDIFNTLDAYRKLNIARNEIFARHGHIFDNKELRKYFLSKKWYKPIKKVSFDQLNSIEKYNVMLILYFEKYYYKSKLFVDNKYKDEILFFPADKVVHFDLNNDGKKESITYKIINKGFSLQVNNQLTTNELYTNLQKRFAIVDIDKSDNYKEIVIFDEGPSNDYTSIFYQFFRGC</sequence>
<protein>
    <submittedName>
        <fullName evidence="2">YARHG domain-containing protein</fullName>
    </submittedName>
</protein>
<dbReference type="KEGG" id="ccha:ELD05_04300"/>
<gene>
    <name evidence="2" type="ORF">ELD05_04300</name>
</gene>
<dbReference type="Proteomes" id="UP000282930">
    <property type="component" value="Chromosome"/>
</dbReference>
<dbReference type="RefSeq" id="WP_127351502.1">
    <property type="nucleotide sequence ID" value="NZ_CP034791.1"/>
</dbReference>
<evidence type="ECO:0000313" key="2">
    <source>
        <dbReference type="EMBL" id="AZT89936.1"/>
    </source>
</evidence>
<proteinExistence type="predicted"/>
<evidence type="ECO:0000259" key="1">
    <source>
        <dbReference type="SMART" id="SM01324"/>
    </source>
</evidence>
<evidence type="ECO:0000313" key="3">
    <source>
        <dbReference type="Proteomes" id="UP000282930"/>
    </source>
</evidence>
<keyword evidence="3" id="KW-1185">Reference proteome</keyword>
<dbReference type="EMBL" id="CP034791">
    <property type="protein sequence ID" value="AZT89936.1"/>
    <property type="molecule type" value="Genomic_DNA"/>
</dbReference>
<dbReference type="Pfam" id="PF13308">
    <property type="entry name" value="YARHG"/>
    <property type="match status" value="1"/>
</dbReference>
<feature type="domain" description="YARHG" evidence="1">
    <location>
        <begin position="28"/>
        <end position="112"/>
    </location>
</feature>
<accession>A0A3T0D4G4</accession>
<dbReference type="InterPro" id="IPR038434">
    <property type="entry name" value="YARHG_sf"/>
</dbReference>
<name>A0A3T0D4G4_9FIRM</name>
<dbReference type="Gene3D" id="1.20.58.1690">
    <property type="match status" value="1"/>
</dbReference>
<reference evidence="2 3" key="1">
    <citation type="submission" date="2018-12" db="EMBL/GenBank/DDBJ databases">
        <title>Genome sequence from the cellulolytic species, Caldicellulosiruptor changbaiensis.</title>
        <authorList>
            <person name="Blumer-Schuette S.E."/>
            <person name="Mendoza C."/>
        </authorList>
    </citation>
    <scope>NUCLEOTIDE SEQUENCE [LARGE SCALE GENOMIC DNA]</scope>
    <source>
        <strain evidence="2 3">CBS-Z</strain>
    </source>
</reference>
<dbReference type="InterPro" id="IPR025582">
    <property type="entry name" value="YARHG_dom"/>
</dbReference>